<protein>
    <submittedName>
        <fullName evidence="2">Uncharacterized protein</fullName>
    </submittedName>
</protein>
<comment type="caution">
    <text evidence="2">The sequence shown here is derived from an EMBL/GenBank/DDBJ whole genome shotgun (WGS) entry which is preliminary data.</text>
</comment>
<accession>A0A8J3ZYV5</accession>
<keyword evidence="3" id="KW-1185">Reference proteome</keyword>
<dbReference type="AlphaFoldDB" id="A0A8J3ZYV5"/>
<gene>
    <name evidence="2" type="ORF">Voc01_077160</name>
</gene>
<proteinExistence type="predicted"/>
<organism evidence="2 3">
    <name type="scientific">Virgisporangium ochraceum</name>
    <dbReference type="NCBI Taxonomy" id="65505"/>
    <lineage>
        <taxon>Bacteria</taxon>
        <taxon>Bacillati</taxon>
        <taxon>Actinomycetota</taxon>
        <taxon>Actinomycetes</taxon>
        <taxon>Micromonosporales</taxon>
        <taxon>Micromonosporaceae</taxon>
        <taxon>Virgisporangium</taxon>
    </lineage>
</organism>
<dbReference type="EMBL" id="BOPH01000105">
    <property type="protein sequence ID" value="GIJ72799.1"/>
    <property type="molecule type" value="Genomic_DNA"/>
</dbReference>
<evidence type="ECO:0000313" key="2">
    <source>
        <dbReference type="EMBL" id="GIJ72799.1"/>
    </source>
</evidence>
<feature type="region of interest" description="Disordered" evidence="1">
    <location>
        <begin position="229"/>
        <end position="287"/>
    </location>
</feature>
<evidence type="ECO:0000313" key="3">
    <source>
        <dbReference type="Proteomes" id="UP000635606"/>
    </source>
</evidence>
<name>A0A8J3ZYV5_9ACTN</name>
<sequence length="287" mass="31612">MESVTRSELLRDLLDHGRNYAASRIEEHAGELDLPLADVLVVAGHPVPGHLLPPDRNQKVLRAFAYRVTYCTHAQLALLRDFLDALPVLGTPPDARPARDPTEPDPFPAVLQAIMDNRGLGLYELPFVGLARSTILGMLHGRWHQLRQLHAIAGPLGWRLADLAAVADESLHPIDFHPILCHHVGAVLLAAVPCTTEQLKHAGREADLLNVHKNRGVWQPVSYGVEECPDAEAIPPESPADERPPPVGPQRDRRLNHGSRPSVRRNASGRILIRRNAAATPPRHQEP</sequence>
<evidence type="ECO:0000256" key="1">
    <source>
        <dbReference type="SAM" id="MobiDB-lite"/>
    </source>
</evidence>
<reference evidence="2" key="1">
    <citation type="submission" date="2021-01" db="EMBL/GenBank/DDBJ databases">
        <title>Whole genome shotgun sequence of Virgisporangium ochraceum NBRC 16418.</title>
        <authorList>
            <person name="Komaki H."/>
            <person name="Tamura T."/>
        </authorList>
    </citation>
    <scope>NUCLEOTIDE SEQUENCE</scope>
    <source>
        <strain evidence="2">NBRC 16418</strain>
    </source>
</reference>
<feature type="compositionally biased region" description="Basic and acidic residues" evidence="1">
    <location>
        <begin position="240"/>
        <end position="255"/>
    </location>
</feature>
<dbReference type="Proteomes" id="UP000635606">
    <property type="component" value="Unassembled WGS sequence"/>
</dbReference>